<dbReference type="EMBL" id="BMXP01000025">
    <property type="protein sequence ID" value="GGW98163.1"/>
    <property type="molecule type" value="Genomic_DNA"/>
</dbReference>
<dbReference type="AlphaFoldDB" id="A0A918JSG9"/>
<reference evidence="1" key="2">
    <citation type="submission" date="2020-09" db="EMBL/GenBank/DDBJ databases">
        <authorList>
            <person name="Sun Q."/>
            <person name="Kim S."/>
        </authorList>
    </citation>
    <scope>NUCLEOTIDE SEQUENCE</scope>
    <source>
        <strain evidence="1">KCTC 22164</strain>
    </source>
</reference>
<accession>A0A918JSG9</accession>
<keyword evidence="2" id="KW-1185">Reference proteome</keyword>
<organism evidence="1 2">
    <name type="scientific">Alteromonas halophila</name>
    <dbReference type="NCBI Taxonomy" id="516698"/>
    <lineage>
        <taxon>Bacteria</taxon>
        <taxon>Pseudomonadati</taxon>
        <taxon>Pseudomonadota</taxon>
        <taxon>Gammaproteobacteria</taxon>
        <taxon>Alteromonadales</taxon>
        <taxon>Alteromonadaceae</taxon>
        <taxon>Alteromonas/Salinimonas group</taxon>
        <taxon>Alteromonas</taxon>
    </lineage>
</organism>
<comment type="caution">
    <text evidence="1">The sequence shown here is derived from an EMBL/GenBank/DDBJ whole genome shotgun (WGS) entry which is preliminary data.</text>
</comment>
<dbReference type="Proteomes" id="UP000631300">
    <property type="component" value="Unassembled WGS sequence"/>
</dbReference>
<name>A0A918JSG9_9ALTE</name>
<evidence type="ECO:0000313" key="1">
    <source>
        <dbReference type="EMBL" id="GGW98163.1"/>
    </source>
</evidence>
<proteinExistence type="predicted"/>
<gene>
    <name evidence="1" type="ORF">GCM10007391_35090</name>
</gene>
<dbReference type="RefSeq" id="WP_189408592.1">
    <property type="nucleotide sequence ID" value="NZ_BMXP01000025.1"/>
</dbReference>
<protein>
    <submittedName>
        <fullName evidence="1">Uncharacterized protein</fullName>
    </submittedName>
</protein>
<reference evidence="1" key="1">
    <citation type="journal article" date="2014" name="Int. J. Syst. Evol. Microbiol.">
        <title>Complete genome sequence of Corynebacterium casei LMG S-19264T (=DSM 44701T), isolated from a smear-ripened cheese.</title>
        <authorList>
            <consortium name="US DOE Joint Genome Institute (JGI-PGF)"/>
            <person name="Walter F."/>
            <person name="Albersmeier A."/>
            <person name="Kalinowski J."/>
            <person name="Ruckert C."/>
        </authorList>
    </citation>
    <scope>NUCLEOTIDE SEQUENCE</scope>
    <source>
        <strain evidence="1">KCTC 22164</strain>
    </source>
</reference>
<sequence>MTYINEVDEVERLKAETKLITRKRRKTSKLDKYRSQLCKLYFLGASKAELQRWLIRRGVTVNWTTVKRWLDKNA</sequence>
<evidence type="ECO:0000313" key="2">
    <source>
        <dbReference type="Proteomes" id="UP000631300"/>
    </source>
</evidence>